<feature type="transmembrane region" description="Helical" evidence="1">
    <location>
        <begin position="133"/>
        <end position="158"/>
    </location>
</feature>
<keyword evidence="1" id="KW-0812">Transmembrane</keyword>
<name>A0A2M4D451_ANODA</name>
<keyword evidence="1" id="KW-0472">Membrane</keyword>
<keyword evidence="1" id="KW-1133">Transmembrane helix</keyword>
<evidence type="ECO:0000313" key="2">
    <source>
        <dbReference type="EMBL" id="MBW72309.1"/>
    </source>
</evidence>
<feature type="transmembrane region" description="Helical" evidence="1">
    <location>
        <begin position="59"/>
        <end position="83"/>
    </location>
</feature>
<organism evidence="2">
    <name type="scientific">Anopheles darlingi</name>
    <name type="common">Mosquito</name>
    <dbReference type="NCBI Taxonomy" id="43151"/>
    <lineage>
        <taxon>Eukaryota</taxon>
        <taxon>Metazoa</taxon>
        <taxon>Ecdysozoa</taxon>
        <taxon>Arthropoda</taxon>
        <taxon>Hexapoda</taxon>
        <taxon>Insecta</taxon>
        <taxon>Pterygota</taxon>
        <taxon>Neoptera</taxon>
        <taxon>Endopterygota</taxon>
        <taxon>Diptera</taxon>
        <taxon>Nematocera</taxon>
        <taxon>Culicoidea</taxon>
        <taxon>Culicidae</taxon>
        <taxon>Anophelinae</taxon>
        <taxon>Anopheles</taxon>
    </lineage>
</organism>
<reference evidence="2" key="1">
    <citation type="submission" date="2018-01" db="EMBL/GenBank/DDBJ databases">
        <title>An insight into the sialome of Amazonian anophelines.</title>
        <authorList>
            <person name="Ribeiro J.M."/>
            <person name="Scarpassa V."/>
            <person name="Calvo E."/>
        </authorList>
    </citation>
    <scope>NUCLEOTIDE SEQUENCE</scope>
</reference>
<proteinExistence type="predicted"/>
<protein>
    <submittedName>
        <fullName evidence="2">Uncharacterized protein</fullName>
    </submittedName>
</protein>
<sequence length="161" mass="17752">MHRACLVCGVWLVEFVAVGRLAAACALFVSFWRFSRVGVVGLVVGVVERWYVGGVGRLFVFLALVLALRLAVIYLLGRIAIVFRLVELVLAGVLVRFALRVHWLVLEVVFGAVGGVVEALGLFEILDFRFLPFVLYVLIGLELTWGADGGAILLRSFLFGW</sequence>
<evidence type="ECO:0000256" key="1">
    <source>
        <dbReference type="SAM" id="Phobius"/>
    </source>
</evidence>
<feature type="transmembrane region" description="Helical" evidence="1">
    <location>
        <begin position="103"/>
        <end position="126"/>
    </location>
</feature>
<dbReference type="AlphaFoldDB" id="A0A2M4D451"/>
<dbReference type="EMBL" id="GGFL01008131">
    <property type="protein sequence ID" value="MBW72309.1"/>
    <property type="molecule type" value="Transcribed_RNA"/>
</dbReference>
<accession>A0A2M4D451</accession>